<dbReference type="CDD" id="cd02976">
    <property type="entry name" value="NrdH"/>
    <property type="match status" value="1"/>
</dbReference>
<organism evidence="2 3">
    <name type="scientific">Ciceribacter selenitireducens ATCC BAA-1503</name>
    <dbReference type="NCBI Taxonomy" id="1336235"/>
    <lineage>
        <taxon>Bacteria</taxon>
        <taxon>Pseudomonadati</taxon>
        <taxon>Pseudomonadota</taxon>
        <taxon>Alphaproteobacteria</taxon>
        <taxon>Hyphomicrobiales</taxon>
        <taxon>Rhizobiaceae</taxon>
        <taxon>Ciceribacter</taxon>
    </lineage>
</organism>
<evidence type="ECO:0000313" key="3">
    <source>
        <dbReference type="Proteomes" id="UP000254764"/>
    </source>
</evidence>
<dbReference type="SUPFAM" id="SSF52833">
    <property type="entry name" value="Thioredoxin-like"/>
    <property type="match status" value="1"/>
</dbReference>
<evidence type="ECO:0000313" key="2">
    <source>
        <dbReference type="EMBL" id="SSC66226.1"/>
    </source>
</evidence>
<name>A0A376AEH8_9HYPH</name>
<proteinExistence type="predicted"/>
<keyword evidence="3" id="KW-1185">Reference proteome</keyword>
<protein>
    <recommendedName>
        <fullName evidence="1">Glutaredoxin domain-containing protein</fullName>
    </recommendedName>
</protein>
<feature type="domain" description="Glutaredoxin" evidence="1">
    <location>
        <begin position="20"/>
        <end position="76"/>
    </location>
</feature>
<dbReference type="PROSITE" id="PS51354">
    <property type="entry name" value="GLUTAREDOXIN_2"/>
    <property type="match status" value="1"/>
</dbReference>
<dbReference type="Proteomes" id="UP000254764">
    <property type="component" value="Unassembled WGS sequence"/>
</dbReference>
<evidence type="ECO:0000259" key="1">
    <source>
        <dbReference type="Pfam" id="PF00462"/>
    </source>
</evidence>
<dbReference type="AlphaFoldDB" id="A0A376AEH8"/>
<gene>
    <name evidence="2" type="ORF">RHIZ70_1934</name>
</gene>
<dbReference type="InterPro" id="IPR036249">
    <property type="entry name" value="Thioredoxin-like_sf"/>
</dbReference>
<reference evidence="3" key="1">
    <citation type="submission" date="2018-07" db="EMBL/GenBank/DDBJ databases">
        <authorList>
            <person name="Peiro R."/>
            <person name="Begona"/>
            <person name="Cbmso G."/>
            <person name="Lopez M."/>
            <person name="Gonzalez S."/>
        </authorList>
    </citation>
    <scope>NUCLEOTIDE SEQUENCE [LARGE SCALE GENOMIC DNA]</scope>
</reference>
<dbReference type="Gene3D" id="3.40.30.10">
    <property type="entry name" value="Glutaredoxin"/>
    <property type="match status" value="1"/>
</dbReference>
<dbReference type="Pfam" id="PF00462">
    <property type="entry name" value="Glutaredoxin"/>
    <property type="match status" value="1"/>
</dbReference>
<dbReference type="InterPro" id="IPR002109">
    <property type="entry name" value="Glutaredoxin"/>
</dbReference>
<sequence length="99" mass="11092">MKNCQIERRRQMKHSSTNSVIIYTTPTCPDCRALKTWLKEQDITFQERDLTDPSVMEEAKARTGVRVAPITIVGSQIFYGTFASQKPGLMAALDLSTPA</sequence>
<dbReference type="EMBL" id="UEYP01000027">
    <property type="protein sequence ID" value="SSC66226.1"/>
    <property type="molecule type" value="Genomic_DNA"/>
</dbReference>
<accession>A0A376AEH8</accession>